<accession>A0AAN6DBJ0</accession>
<gene>
    <name evidence="1" type="ORF">KL933_000148</name>
</gene>
<dbReference type="Proteomes" id="UP000738402">
    <property type="component" value="Unassembled WGS sequence"/>
</dbReference>
<reference evidence="1" key="1">
    <citation type="journal article" date="2021" name="G3 (Bethesda)">
        <title>Genomic diversity, chromosomal rearrangements, and interspecies hybridization in the ogataea polymorpha species complex.</title>
        <authorList>
            <person name="Hanson S.J."/>
            <person name="Cinneide E.O."/>
            <person name="Salzberg L.I."/>
            <person name="Wolfe K.H."/>
            <person name="McGowan J."/>
            <person name="Fitzpatrick D.A."/>
            <person name="Matlin K."/>
        </authorList>
    </citation>
    <scope>NUCLEOTIDE SEQUENCE</scope>
    <source>
        <strain evidence="1">83-405-1</strain>
    </source>
</reference>
<protein>
    <submittedName>
        <fullName evidence="1">Uncharacterized protein</fullName>
    </submittedName>
</protein>
<dbReference type="EMBL" id="JAHLUH010000001">
    <property type="protein sequence ID" value="KAG7730353.1"/>
    <property type="molecule type" value="Genomic_DNA"/>
</dbReference>
<evidence type="ECO:0000313" key="2">
    <source>
        <dbReference type="Proteomes" id="UP000738402"/>
    </source>
</evidence>
<proteinExistence type="predicted"/>
<organism evidence="1 2">
    <name type="scientific">Ogataea haglerorum</name>
    <dbReference type="NCBI Taxonomy" id="1937702"/>
    <lineage>
        <taxon>Eukaryota</taxon>
        <taxon>Fungi</taxon>
        <taxon>Dikarya</taxon>
        <taxon>Ascomycota</taxon>
        <taxon>Saccharomycotina</taxon>
        <taxon>Pichiomycetes</taxon>
        <taxon>Pichiales</taxon>
        <taxon>Pichiaceae</taxon>
        <taxon>Ogataea</taxon>
    </lineage>
</organism>
<name>A0AAN6DBJ0_9ASCO</name>
<comment type="caution">
    <text evidence="1">The sequence shown here is derived from an EMBL/GenBank/DDBJ whole genome shotgun (WGS) entry which is preliminary data.</text>
</comment>
<evidence type="ECO:0000313" key="1">
    <source>
        <dbReference type="EMBL" id="KAG7730353.1"/>
    </source>
</evidence>
<dbReference type="AlphaFoldDB" id="A0AAN6DBJ0"/>
<sequence>MSAPTGDLPATIYLSRRMRSFFLGWGRAPIKTVGDKLCEIWLRDRGSHMERGQGKLDKSTKVLGVVPYCWGKIPRMLIGRPRGLSLAMTNSRRRLDICQSMRLYRPFRRDLTLSALHIDKIEPSAGFVTWAEQP</sequence>